<dbReference type="PANTHER" id="PTHR11011">
    <property type="entry name" value="MALE STERILITY PROTEIN 2-RELATED"/>
    <property type="match status" value="1"/>
</dbReference>
<dbReference type="Pfam" id="PF07993">
    <property type="entry name" value="NAD_binding_4"/>
    <property type="match status" value="1"/>
</dbReference>
<keyword evidence="1" id="KW-0560">Oxidoreductase</keyword>
<keyword evidence="1" id="KW-0443">Lipid metabolism</keyword>
<organism evidence="3 4">
    <name type="scientific">Cardamine amara subsp. amara</name>
    <dbReference type="NCBI Taxonomy" id="228776"/>
    <lineage>
        <taxon>Eukaryota</taxon>
        <taxon>Viridiplantae</taxon>
        <taxon>Streptophyta</taxon>
        <taxon>Embryophyta</taxon>
        <taxon>Tracheophyta</taxon>
        <taxon>Spermatophyta</taxon>
        <taxon>Magnoliopsida</taxon>
        <taxon>eudicotyledons</taxon>
        <taxon>Gunneridae</taxon>
        <taxon>Pentapetalae</taxon>
        <taxon>rosids</taxon>
        <taxon>malvids</taxon>
        <taxon>Brassicales</taxon>
        <taxon>Brassicaceae</taxon>
        <taxon>Cardamineae</taxon>
        <taxon>Cardamine</taxon>
    </lineage>
</organism>
<protein>
    <recommendedName>
        <fullName evidence="1">Fatty acyl-CoA reductase</fullName>
        <ecNumber evidence="1">1.2.1.84</ecNumber>
    </recommendedName>
</protein>
<dbReference type="EC" id="1.2.1.84" evidence="1"/>
<keyword evidence="1" id="KW-0444">Lipid biosynthesis</keyword>
<dbReference type="PANTHER" id="PTHR11011:SF66">
    <property type="entry name" value="FATTY ACYL-COA REDUCTASE 6, CHLOROPLASTIC"/>
    <property type="match status" value="1"/>
</dbReference>
<dbReference type="AlphaFoldDB" id="A0ABD0ZA05"/>
<evidence type="ECO:0000259" key="2">
    <source>
        <dbReference type="Pfam" id="PF07993"/>
    </source>
</evidence>
<evidence type="ECO:0000313" key="3">
    <source>
        <dbReference type="EMBL" id="KAL1191512.1"/>
    </source>
</evidence>
<dbReference type="EMBL" id="JBANAX010000851">
    <property type="protein sequence ID" value="KAL1191512.1"/>
    <property type="molecule type" value="Genomic_DNA"/>
</dbReference>
<dbReference type="GO" id="GO:0102965">
    <property type="term" value="F:alcohol-forming long-chain fatty acyl-CoA reductase activity"/>
    <property type="evidence" value="ECO:0007669"/>
    <property type="project" value="UniProtKB-EC"/>
</dbReference>
<evidence type="ECO:0000313" key="4">
    <source>
        <dbReference type="Proteomes" id="UP001558713"/>
    </source>
</evidence>
<keyword evidence="4" id="KW-1185">Reference proteome</keyword>
<feature type="domain" description="Thioester reductase (TE)" evidence="2">
    <location>
        <begin position="88"/>
        <end position="138"/>
    </location>
</feature>
<name>A0ABD0ZA05_CARAN</name>
<dbReference type="InterPro" id="IPR036291">
    <property type="entry name" value="NAD(P)-bd_dom_sf"/>
</dbReference>
<comment type="function">
    <text evidence="1">Catalyzes the reduction of fatty acyl-CoA to fatty alcohols.</text>
</comment>
<evidence type="ECO:0000256" key="1">
    <source>
        <dbReference type="RuleBase" id="RU363097"/>
    </source>
</evidence>
<comment type="similarity">
    <text evidence="1">Belongs to the fatty acyl-CoA reductase family.</text>
</comment>
<dbReference type="SUPFAM" id="SSF51735">
    <property type="entry name" value="NAD(P)-binding Rossmann-fold domains"/>
    <property type="match status" value="1"/>
</dbReference>
<comment type="caution">
    <text evidence="3">The sequence shown here is derived from an EMBL/GenBank/DDBJ whole genome shotgun (WGS) entry which is preliminary data.</text>
</comment>
<proteinExistence type="inferred from homology"/>
<dbReference type="Proteomes" id="UP001558713">
    <property type="component" value="Unassembled WGS sequence"/>
</dbReference>
<comment type="catalytic activity">
    <reaction evidence="1">
        <text>a long-chain fatty acyl-CoA + 2 NADPH + 2 H(+) = a long-chain primary fatty alcohol + 2 NADP(+) + CoA</text>
        <dbReference type="Rhea" id="RHEA:52716"/>
        <dbReference type="ChEBI" id="CHEBI:15378"/>
        <dbReference type="ChEBI" id="CHEBI:57287"/>
        <dbReference type="ChEBI" id="CHEBI:57783"/>
        <dbReference type="ChEBI" id="CHEBI:58349"/>
        <dbReference type="ChEBI" id="CHEBI:77396"/>
        <dbReference type="ChEBI" id="CHEBI:83139"/>
        <dbReference type="EC" id="1.2.1.84"/>
    </reaction>
</comment>
<sequence length="141" mass="15617">MATTNLLATSSSVKLDGVSFFSSFSSKPNHYLARRLSQTTRRVQTSCCHRETSLKAVTSLVMKPEAKTSSDSDRIGIVRFLKGKSYLITGATGFLAKVMVEKLLRASPEIGKIFLLMRSKNQEASNKRLYDEIISSNLSSF</sequence>
<keyword evidence="1" id="KW-0521">NADP</keyword>
<gene>
    <name evidence="3" type="ORF">V5N11_002335</name>
</gene>
<dbReference type="GO" id="GO:0006629">
    <property type="term" value="P:lipid metabolic process"/>
    <property type="evidence" value="ECO:0007669"/>
    <property type="project" value="UniProtKB-KW"/>
</dbReference>
<dbReference type="InterPro" id="IPR026055">
    <property type="entry name" value="FAR"/>
</dbReference>
<accession>A0ABD0ZA05</accession>
<dbReference type="Gene3D" id="3.40.50.720">
    <property type="entry name" value="NAD(P)-binding Rossmann-like Domain"/>
    <property type="match status" value="1"/>
</dbReference>
<dbReference type="InterPro" id="IPR013120">
    <property type="entry name" value="FAR_NAD-bd"/>
</dbReference>
<reference evidence="3 4" key="1">
    <citation type="submission" date="2024-04" db="EMBL/GenBank/DDBJ databases">
        <title>Genome assembly C_amara_ONT_v2.</title>
        <authorList>
            <person name="Yant L."/>
            <person name="Moore C."/>
            <person name="Slenker M."/>
        </authorList>
    </citation>
    <scope>NUCLEOTIDE SEQUENCE [LARGE SCALE GENOMIC DNA]</scope>
    <source>
        <tissue evidence="3">Leaf</tissue>
    </source>
</reference>